<dbReference type="AlphaFoldDB" id="A0A1B6GE03"/>
<protein>
    <submittedName>
        <fullName evidence="2">Uncharacterized protein</fullName>
    </submittedName>
</protein>
<accession>A0A1B6GE03</accession>
<feature type="non-terminal residue" evidence="2">
    <location>
        <position position="1"/>
    </location>
</feature>
<evidence type="ECO:0000313" key="2">
    <source>
        <dbReference type="EMBL" id="JAS60685.1"/>
    </source>
</evidence>
<feature type="compositionally biased region" description="Low complexity" evidence="1">
    <location>
        <begin position="34"/>
        <end position="53"/>
    </location>
</feature>
<feature type="compositionally biased region" description="Polar residues" evidence="1">
    <location>
        <begin position="54"/>
        <end position="70"/>
    </location>
</feature>
<gene>
    <name evidence="2" type="ORF">g.47726</name>
</gene>
<proteinExistence type="predicted"/>
<feature type="region of interest" description="Disordered" evidence="1">
    <location>
        <begin position="34"/>
        <end position="71"/>
    </location>
</feature>
<sequence length="133" mass="15067">PLPTANKTPVTDAARVSTTIAMRTRATSLVKDTLTTPTETLTTTAEKPMTTTASHISTVQSTTKIRTPPNTAVIRDPKESVEEFFNNNILHFTELRKNFQMQQPHFLASISQTITRYKKPIPRHLHEEKIKHF</sequence>
<evidence type="ECO:0000256" key="1">
    <source>
        <dbReference type="SAM" id="MobiDB-lite"/>
    </source>
</evidence>
<dbReference type="EMBL" id="GECZ01009084">
    <property type="protein sequence ID" value="JAS60685.1"/>
    <property type="molecule type" value="Transcribed_RNA"/>
</dbReference>
<name>A0A1B6GE03_9HEMI</name>
<reference evidence="2" key="1">
    <citation type="submission" date="2015-11" db="EMBL/GenBank/DDBJ databases">
        <title>De novo transcriptome assembly of four potential Pierce s Disease insect vectors from Arizona vineyards.</title>
        <authorList>
            <person name="Tassone E.E."/>
        </authorList>
    </citation>
    <scope>NUCLEOTIDE SEQUENCE</scope>
</reference>
<organism evidence="2">
    <name type="scientific">Cuerna arida</name>
    <dbReference type="NCBI Taxonomy" id="1464854"/>
    <lineage>
        <taxon>Eukaryota</taxon>
        <taxon>Metazoa</taxon>
        <taxon>Ecdysozoa</taxon>
        <taxon>Arthropoda</taxon>
        <taxon>Hexapoda</taxon>
        <taxon>Insecta</taxon>
        <taxon>Pterygota</taxon>
        <taxon>Neoptera</taxon>
        <taxon>Paraneoptera</taxon>
        <taxon>Hemiptera</taxon>
        <taxon>Auchenorrhyncha</taxon>
        <taxon>Membracoidea</taxon>
        <taxon>Cicadellidae</taxon>
        <taxon>Cicadellinae</taxon>
        <taxon>Proconiini</taxon>
        <taxon>Cuerna</taxon>
    </lineage>
</organism>